<feature type="binding site" evidence="7">
    <location>
        <begin position="120"/>
        <end position="122"/>
    </location>
    <ligand>
        <name>beta-D-galactose</name>
        <dbReference type="ChEBI" id="CHEBI:27667"/>
    </ligand>
</feature>
<comment type="similarity">
    <text evidence="2">Belongs to the aldose epimerase family.</text>
</comment>
<dbReference type="GO" id="GO:0033499">
    <property type="term" value="P:galactose catabolic process via UDP-galactose, Leloir pathway"/>
    <property type="evidence" value="ECO:0007669"/>
    <property type="project" value="TreeGrafter"/>
</dbReference>
<keyword evidence="9" id="KW-1185">Reference proteome</keyword>
<evidence type="ECO:0000256" key="5">
    <source>
        <dbReference type="PIRSR" id="PIRSR005096-1"/>
    </source>
</evidence>
<comment type="caution">
    <text evidence="8">The sequence shown here is derived from an EMBL/GenBank/DDBJ whole genome shotgun (WGS) entry which is preliminary data.</text>
</comment>
<dbReference type="InterPro" id="IPR011013">
    <property type="entry name" value="Gal_mutarotase_sf_dom"/>
</dbReference>
<gene>
    <name evidence="8" type="ORF">Cgig2_025443</name>
</gene>
<dbReference type="PANTHER" id="PTHR10091:SF0">
    <property type="entry name" value="GALACTOSE MUTAROTASE"/>
    <property type="match status" value="1"/>
</dbReference>
<dbReference type="Pfam" id="PF01263">
    <property type="entry name" value="Aldose_epim"/>
    <property type="match status" value="1"/>
</dbReference>
<dbReference type="Proteomes" id="UP001153076">
    <property type="component" value="Unassembled WGS sequence"/>
</dbReference>
<protein>
    <recommendedName>
        <fullName evidence="10">Aldose 1-epimerase</fullName>
    </recommendedName>
</protein>
<evidence type="ECO:0000256" key="3">
    <source>
        <dbReference type="ARBA" id="ARBA00023235"/>
    </source>
</evidence>
<dbReference type="PIRSF" id="PIRSF005096">
    <property type="entry name" value="GALM"/>
    <property type="match status" value="1"/>
</dbReference>
<dbReference type="Gene3D" id="2.70.98.10">
    <property type="match status" value="2"/>
</dbReference>
<feature type="active site" description="Proton acceptor" evidence="5">
    <location>
        <position position="260"/>
    </location>
</feature>
<evidence type="ECO:0000313" key="9">
    <source>
        <dbReference type="Proteomes" id="UP001153076"/>
    </source>
</evidence>
<accession>A0A9Q1KQM3</accession>
<dbReference type="InterPro" id="IPR047215">
    <property type="entry name" value="Galactose_mutarotase-like"/>
</dbReference>
<feature type="binding site" evidence="6">
    <location>
        <position position="186"/>
    </location>
    <ligand>
        <name>beta-D-galactose</name>
        <dbReference type="ChEBI" id="CHEBI:27667"/>
    </ligand>
</feature>
<dbReference type="AlphaFoldDB" id="A0A9Q1KQM3"/>
<keyword evidence="3" id="KW-0413">Isomerase</keyword>
<evidence type="ECO:0000256" key="4">
    <source>
        <dbReference type="ARBA" id="ARBA00023277"/>
    </source>
</evidence>
<evidence type="ECO:0008006" key="10">
    <source>
        <dbReference type="Google" id="ProtNLM"/>
    </source>
</evidence>
<dbReference type="EMBL" id="JAKOGI010000042">
    <property type="protein sequence ID" value="KAJ8447066.1"/>
    <property type="molecule type" value="Genomic_DNA"/>
</dbReference>
<dbReference type="InterPro" id="IPR015443">
    <property type="entry name" value="Aldose_1-epimerase"/>
</dbReference>
<dbReference type="OrthoDB" id="274691at2759"/>
<dbReference type="InterPro" id="IPR014718">
    <property type="entry name" value="GH-type_carb-bd"/>
</dbReference>
<dbReference type="SUPFAM" id="SSF74650">
    <property type="entry name" value="Galactose mutarotase-like"/>
    <property type="match status" value="1"/>
</dbReference>
<dbReference type="GO" id="GO:0006006">
    <property type="term" value="P:glucose metabolic process"/>
    <property type="evidence" value="ECO:0007669"/>
    <property type="project" value="TreeGrafter"/>
</dbReference>
<evidence type="ECO:0000313" key="8">
    <source>
        <dbReference type="EMBL" id="KAJ8447066.1"/>
    </source>
</evidence>
<sequence>MHAKLTNWGASLMAFYVPDKNGKMEDVVLGFDNVDDYKNDTVYFGATVGRVANRIGGAKFTLDGKTYNLTANDGKNTLHGFPGKLKVQVTYKLISKGDAMTIKMTAKAGKQATPVNLAHHTYWNLGGHNSGDILSHKIRITGSHITPTDSELIPTGEIKPVEGTSYDFLKPRPIGSTIGELPKGYDINYCLDQDHKKEGHGEYVQSFKKPLVVLEDPKSGRRMEIGSNQIGLQFYTGGQLKNVKGKEGAVYKAFAGLALETQGYPDAVNHPNFPSQILKPGERYEHFIVFKFSNQGKDATNNTESGKNKEL</sequence>
<evidence type="ECO:0000256" key="6">
    <source>
        <dbReference type="PIRSR" id="PIRSR005096-2"/>
    </source>
</evidence>
<evidence type="ECO:0000256" key="7">
    <source>
        <dbReference type="PIRSR" id="PIRSR005096-3"/>
    </source>
</evidence>
<evidence type="ECO:0000256" key="1">
    <source>
        <dbReference type="ARBA" id="ARBA00005028"/>
    </source>
</evidence>
<keyword evidence="4" id="KW-0119">Carbohydrate metabolism</keyword>
<reference evidence="8" key="1">
    <citation type="submission" date="2022-04" db="EMBL/GenBank/DDBJ databases">
        <title>Carnegiea gigantea Genome sequencing and assembly v2.</title>
        <authorList>
            <person name="Copetti D."/>
            <person name="Sanderson M.J."/>
            <person name="Burquez A."/>
            <person name="Wojciechowski M.F."/>
        </authorList>
    </citation>
    <scope>NUCLEOTIDE SEQUENCE</scope>
    <source>
        <strain evidence="8">SGP5-SGP5p</strain>
        <tissue evidence="8">Aerial part</tissue>
    </source>
</reference>
<organism evidence="8 9">
    <name type="scientific">Carnegiea gigantea</name>
    <dbReference type="NCBI Taxonomy" id="171969"/>
    <lineage>
        <taxon>Eukaryota</taxon>
        <taxon>Viridiplantae</taxon>
        <taxon>Streptophyta</taxon>
        <taxon>Embryophyta</taxon>
        <taxon>Tracheophyta</taxon>
        <taxon>Spermatophyta</taxon>
        <taxon>Magnoliopsida</taxon>
        <taxon>eudicotyledons</taxon>
        <taxon>Gunneridae</taxon>
        <taxon>Pentapetalae</taxon>
        <taxon>Caryophyllales</taxon>
        <taxon>Cactineae</taxon>
        <taxon>Cactaceae</taxon>
        <taxon>Cactoideae</taxon>
        <taxon>Echinocereeae</taxon>
        <taxon>Carnegiea</taxon>
    </lineage>
</organism>
<dbReference type="PANTHER" id="PTHR10091">
    <property type="entry name" value="ALDOSE-1-EPIMERASE"/>
    <property type="match status" value="1"/>
</dbReference>
<dbReference type="GO" id="GO:0030246">
    <property type="term" value="F:carbohydrate binding"/>
    <property type="evidence" value="ECO:0007669"/>
    <property type="project" value="InterPro"/>
</dbReference>
<feature type="binding site" evidence="7">
    <location>
        <begin position="53"/>
        <end position="54"/>
    </location>
    <ligand>
        <name>beta-D-galactose</name>
        <dbReference type="ChEBI" id="CHEBI:27667"/>
    </ligand>
</feature>
<dbReference type="CDD" id="cd09019">
    <property type="entry name" value="galactose_mutarotase_like"/>
    <property type="match status" value="1"/>
</dbReference>
<dbReference type="GO" id="GO:0004034">
    <property type="term" value="F:aldose 1-epimerase activity"/>
    <property type="evidence" value="ECO:0007669"/>
    <property type="project" value="TreeGrafter"/>
</dbReference>
<dbReference type="InterPro" id="IPR008183">
    <property type="entry name" value="Aldose_1/G6P_1-epimerase"/>
</dbReference>
<feature type="active site" description="Proton donor" evidence="5">
    <location>
        <position position="120"/>
    </location>
</feature>
<proteinExistence type="inferred from homology"/>
<comment type="pathway">
    <text evidence="1">Carbohydrate metabolism; hexose metabolism.</text>
</comment>
<evidence type="ECO:0000256" key="2">
    <source>
        <dbReference type="ARBA" id="ARBA00006206"/>
    </source>
</evidence>
<name>A0A9Q1KQM3_9CARY</name>